<gene>
    <name evidence="4" type="ORF">HAX54_020411</name>
</gene>
<dbReference type="EMBL" id="JACEIK010002464">
    <property type="protein sequence ID" value="MCD9561350.1"/>
    <property type="molecule type" value="Genomic_DNA"/>
</dbReference>
<keyword evidence="3" id="KW-0539">Nucleus</keyword>
<protein>
    <submittedName>
        <fullName evidence="4">Uncharacterized protein</fullName>
    </submittedName>
</protein>
<feature type="non-terminal residue" evidence="4">
    <location>
        <position position="154"/>
    </location>
</feature>
<dbReference type="Proteomes" id="UP000823775">
    <property type="component" value="Unassembled WGS sequence"/>
</dbReference>
<evidence type="ECO:0000313" key="4">
    <source>
        <dbReference type="EMBL" id="MCD9561350.1"/>
    </source>
</evidence>
<evidence type="ECO:0000256" key="2">
    <source>
        <dbReference type="ARBA" id="ARBA00008352"/>
    </source>
</evidence>
<comment type="similarity">
    <text evidence="2">Belongs to the eukaryotic RPC7 RNA polymerase subunit family.</text>
</comment>
<dbReference type="PANTHER" id="PTHR15367:SF2">
    <property type="entry name" value="DNA-DIRECTED RNA POLYMERASE III SUBUNIT"/>
    <property type="match status" value="1"/>
</dbReference>
<dbReference type="InterPro" id="IPR024661">
    <property type="entry name" value="RNA_pol_III_Rpc31"/>
</dbReference>
<sequence>MIYGHDAGFDLMAYRGGSRAGFGGRLAKQVPFELFPEVENLGNAASVTRKDGVGNLALKITSIGTPLLTIWERKVMLQKKAKGMDIERFSDRTLERAKSKPPLAHFIRMDPAYVPAELAKGGREEKHAAKRVRWNPESDMQKLDLLEKLDQKSK</sequence>
<evidence type="ECO:0000313" key="5">
    <source>
        <dbReference type="Proteomes" id="UP000823775"/>
    </source>
</evidence>
<reference evidence="4 5" key="1">
    <citation type="journal article" date="2021" name="BMC Genomics">
        <title>Datura genome reveals duplications of psychoactive alkaloid biosynthetic genes and high mutation rate following tissue culture.</title>
        <authorList>
            <person name="Rajewski A."/>
            <person name="Carter-House D."/>
            <person name="Stajich J."/>
            <person name="Litt A."/>
        </authorList>
    </citation>
    <scope>NUCLEOTIDE SEQUENCE [LARGE SCALE GENOMIC DNA]</scope>
    <source>
        <strain evidence="4">AR-01</strain>
    </source>
</reference>
<accession>A0ABS8UTF6</accession>
<evidence type="ECO:0000256" key="1">
    <source>
        <dbReference type="ARBA" id="ARBA00004123"/>
    </source>
</evidence>
<dbReference type="PANTHER" id="PTHR15367">
    <property type="entry name" value="DNA-DIRECTED RNA POLYMERASE III"/>
    <property type="match status" value="1"/>
</dbReference>
<name>A0ABS8UTF6_DATST</name>
<proteinExistence type="inferred from homology"/>
<organism evidence="4 5">
    <name type="scientific">Datura stramonium</name>
    <name type="common">Jimsonweed</name>
    <name type="synonym">Common thornapple</name>
    <dbReference type="NCBI Taxonomy" id="4076"/>
    <lineage>
        <taxon>Eukaryota</taxon>
        <taxon>Viridiplantae</taxon>
        <taxon>Streptophyta</taxon>
        <taxon>Embryophyta</taxon>
        <taxon>Tracheophyta</taxon>
        <taxon>Spermatophyta</taxon>
        <taxon>Magnoliopsida</taxon>
        <taxon>eudicotyledons</taxon>
        <taxon>Gunneridae</taxon>
        <taxon>Pentapetalae</taxon>
        <taxon>asterids</taxon>
        <taxon>lamiids</taxon>
        <taxon>Solanales</taxon>
        <taxon>Solanaceae</taxon>
        <taxon>Solanoideae</taxon>
        <taxon>Datureae</taxon>
        <taxon>Datura</taxon>
    </lineage>
</organism>
<keyword evidence="5" id="KW-1185">Reference proteome</keyword>
<comment type="caution">
    <text evidence="4">The sequence shown here is derived from an EMBL/GenBank/DDBJ whole genome shotgun (WGS) entry which is preliminary data.</text>
</comment>
<comment type="subcellular location">
    <subcellularLocation>
        <location evidence="1">Nucleus</location>
    </subcellularLocation>
</comment>
<evidence type="ECO:0000256" key="3">
    <source>
        <dbReference type="ARBA" id="ARBA00023242"/>
    </source>
</evidence>